<keyword evidence="8 13" id="KW-0547">Nucleotide-binding</keyword>
<comment type="similarity">
    <text evidence="13">Belongs to the LpxK family.</text>
</comment>
<dbReference type="GO" id="GO:0005886">
    <property type="term" value="C:plasma membrane"/>
    <property type="evidence" value="ECO:0007669"/>
    <property type="project" value="TreeGrafter"/>
</dbReference>
<keyword evidence="7 13" id="KW-0808">Transferase</keyword>
<comment type="pathway">
    <text evidence="2 13">Glycolipid biosynthesis; lipid IV(A) biosynthesis; lipid IV(A) from (3R)-3-hydroxytetradecanoyl-[acyl-carrier-protein] and UDP-N-acetyl-alpha-D-glucosamine: step 6/6.</text>
</comment>
<evidence type="ECO:0000256" key="7">
    <source>
        <dbReference type="ARBA" id="ARBA00022679"/>
    </source>
</evidence>
<dbReference type="InterPro" id="IPR003758">
    <property type="entry name" value="LpxK"/>
</dbReference>
<keyword evidence="5 13" id="KW-0444">Lipid biosynthesis</keyword>
<dbReference type="InterPro" id="IPR027417">
    <property type="entry name" value="P-loop_NTPase"/>
</dbReference>
<evidence type="ECO:0000256" key="13">
    <source>
        <dbReference type="HAMAP-Rule" id="MF_00409"/>
    </source>
</evidence>
<dbReference type="NCBIfam" id="TIGR00682">
    <property type="entry name" value="lpxK"/>
    <property type="match status" value="1"/>
</dbReference>
<evidence type="ECO:0000313" key="15">
    <source>
        <dbReference type="Proteomes" id="UP000183104"/>
    </source>
</evidence>
<dbReference type="UniPathway" id="UPA00359">
    <property type="reaction ID" value="UER00482"/>
</dbReference>
<name>A0A1G5H2K4_9GAMM</name>
<keyword evidence="10 13" id="KW-0067">ATP-binding</keyword>
<gene>
    <name evidence="13" type="primary">lpxK</name>
    <name evidence="14" type="ORF">SAMN05661077_2582</name>
</gene>
<evidence type="ECO:0000256" key="12">
    <source>
        <dbReference type="ARBA" id="ARBA00029757"/>
    </source>
</evidence>
<keyword evidence="6 13" id="KW-0441">Lipid A biosynthesis</keyword>
<accession>A0A1G5H2K4</accession>
<dbReference type="PANTHER" id="PTHR42724">
    <property type="entry name" value="TETRAACYLDISACCHARIDE 4'-KINASE"/>
    <property type="match status" value="1"/>
</dbReference>
<dbReference type="EMBL" id="FMUN01000007">
    <property type="protein sequence ID" value="SCY57779.1"/>
    <property type="molecule type" value="Genomic_DNA"/>
</dbReference>
<evidence type="ECO:0000256" key="3">
    <source>
        <dbReference type="ARBA" id="ARBA00012071"/>
    </source>
</evidence>
<dbReference type="GO" id="GO:0009245">
    <property type="term" value="P:lipid A biosynthetic process"/>
    <property type="evidence" value="ECO:0007669"/>
    <property type="project" value="UniProtKB-UniRule"/>
</dbReference>
<proteinExistence type="inferred from homology"/>
<dbReference type="CDD" id="cd01983">
    <property type="entry name" value="SIMIBI"/>
    <property type="match status" value="1"/>
</dbReference>
<comment type="function">
    <text evidence="1 13">Transfers the gamma-phosphate of ATP to the 4'-position of a tetraacyldisaccharide 1-phosphate intermediate (termed DS-1-P) to form tetraacyldisaccharide 1,4'-bis-phosphate (lipid IVA).</text>
</comment>
<evidence type="ECO:0000256" key="10">
    <source>
        <dbReference type="ARBA" id="ARBA00022840"/>
    </source>
</evidence>
<evidence type="ECO:0000256" key="2">
    <source>
        <dbReference type="ARBA" id="ARBA00004870"/>
    </source>
</evidence>
<dbReference type="EC" id="2.7.1.130" evidence="3 13"/>
<dbReference type="Proteomes" id="UP000183104">
    <property type="component" value="Unassembled WGS sequence"/>
</dbReference>
<evidence type="ECO:0000256" key="1">
    <source>
        <dbReference type="ARBA" id="ARBA00002274"/>
    </source>
</evidence>
<evidence type="ECO:0000256" key="5">
    <source>
        <dbReference type="ARBA" id="ARBA00022516"/>
    </source>
</evidence>
<keyword evidence="11 13" id="KW-0443">Lipid metabolism</keyword>
<organism evidence="14 15">
    <name type="scientific">Thiohalorhabdus denitrificans</name>
    <dbReference type="NCBI Taxonomy" id="381306"/>
    <lineage>
        <taxon>Bacteria</taxon>
        <taxon>Pseudomonadati</taxon>
        <taxon>Pseudomonadota</taxon>
        <taxon>Gammaproteobacteria</taxon>
        <taxon>Thiohalorhabdales</taxon>
        <taxon>Thiohalorhabdaceae</taxon>
        <taxon>Thiohalorhabdus</taxon>
    </lineage>
</organism>
<evidence type="ECO:0000256" key="9">
    <source>
        <dbReference type="ARBA" id="ARBA00022777"/>
    </source>
</evidence>
<dbReference type="GO" id="GO:0009029">
    <property type="term" value="F:lipid-A 4'-kinase activity"/>
    <property type="evidence" value="ECO:0007669"/>
    <property type="project" value="UniProtKB-UniRule"/>
</dbReference>
<evidence type="ECO:0000256" key="6">
    <source>
        <dbReference type="ARBA" id="ARBA00022556"/>
    </source>
</evidence>
<protein>
    <recommendedName>
        <fullName evidence="4 13">Tetraacyldisaccharide 4'-kinase</fullName>
        <ecNumber evidence="3 13">2.7.1.130</ecNumber>
    </recommendedName>
    <alternativeName>
        <fullName evidence="12 13">Lipid A 4'-kinase</fullName>
    </alternativeName>
</protein>
<dbReference type="STRING" id="381306.AN478_00445"/>
<dbReference type="AlphaFoldDB" id="A0A1G5H2K4"/>
<dbReference type="HAMAP" id="MF_00409">
    <property type="entry name" value="LpxK"/>
    <property type="match status" value="1"/>
</dbReference>
<dbReference type="PANTHER" id="PTHR42724:SF1">
    <property type="entry name" value="TETRAACYLDISACCHARIDE 4'-KINASE, MITOCHONDRIAL-RELATED"/>
    <property type="match status" value="1"/>
</dbReference>
<reference evidence="15" key="1">
    <citation type="submission" date="2016-10" db="EMBL/GenBank/DDBJ databases">
        <authorList>
            <person name="Varghese N."/>
        </authorList>
    </citation>
    <scope>NUCLEOTIDE SEQUENCE [LARGE SCALE GENOMIC DNA]</scope>
    <source>
        <strain evidence="15">HL 19</strain>
    </source>
</reference>
<keyword evidence="9 13" id="KW-0418">Kinase</keyword>
<dbReference type="Pfam" id="PF02606">
    <property type="entry name" value="LpxK"/>
    <property type="match status" value="1"/>
</dbReference>
<comment type="catalytic activity">
    <reaction evidence="13">
        <text>a lipid A disaccharide + ATP = a lipid IVA + ADP + H(+)</text>
        <dbReference type="Rhea" id="RHEA:67840"/>
        <dbReference type="ChEBI" id="CHEBI:15378"/>
        <dbReference type="ChEBI" id="CHEBI:30616"/>
        <dbReference type="ChEBI" id="CHEBI:176343"/>
        <dbReference type="ChEBI" id="CHEBI:176425"/>
        <dbReference type="ChEBI" id="CHEBI:456216"/>
        <dbReference type="EC" id="2.7.1.130"/>
    </reaction>
</comment>
<dbReference type="GO" id="GO:0009244">
    <property type="term" value="P:lipopolysaccharide core region biosynthetic process"/>
    <property type="evidence" value="ECO:0007669"/>
    <property type="project" value="TreeGrafter"/>
</dbReference>
<feature type="binding site" evidence="13">
    <location>
        <begin position="57"/>
        <end position="64"/>
    </location>
    <ligand>
        <name>ATP</name>
        <dbReference type="ChEBI" id="CHEBI:30616"/>
    </ligand>
</feature>
<evidence type="ECO:0000256" key="4">
    <source>
        <dbReference type="ARBA" id="ARBA00016436"/>
    </source>
</evidence>
<sequence>MRALTRQWYEGGLLSDLLRPLGALYGTTMRLRRGLYRRGWRRPDPLPVPVVVVGNLTVGGTGKTPLAIALVEHLLAQGRRPAVVSRGYGRREATVRVVSDGQGRRLPVDRCGDEPALMADRLPVPVVVGADRSEAVRAAARLGGDCVVADDGFQRLSLPRHRSFVVVDAHCGLGNGRCLPAGPLREPISALADADAVVLHGEGGGAGLRGDLRMTLSPEGLRGVREPGARESLEWLRGRRIHAMAGIGDPERFFATLRTLGAEVVPHPFPDHHGYRPGEVAMGAGETLVTTEKDAVKLAELGIGGWALRVSARLEPEPGPWLADLPW</sequence>
<evidence type="ECO:0000256" key="8">
    <source>
        <dbReference type="ARBA" id="ARBA00022741"/>
    </source>
</evidence>
<evidence type="ECO:0000256" key="11">
    <source>
        <dbReference type="ARBA" id="ARBA00023098"/>
    </source>
</evidence>
<keyword evidence="15" id="KW-1185">Reference proteome</keyword>
<dbReference type="SUPFAM" id="SSF52540">
    <property type="entry name" value="P-loop containing nucleoside triphosphate hydrolases"/>
    <property type="match status" value="1"/>
</dbReference>
<dbReference type="GO" id="GO:0005524">
    <property type="term" value="F:ATP binding"/>
    <property type="evidence" value="ECO:0007669"/>
    <property type="project" value="UniProtKB-UniRule"/>
</dbReference>
<dbReference type="RefSeq" id="WP_176758776.1">
    <property type="nucleotide sequence ID" value="NZ_FMUN01000007.1"/>
</dbReference>
<evidence type="ECO:0000313" key="14">
    <source>
        <dbReference type="EMBL" id="SCY57779.1"/>
    </source>
</evidence>